<protein>
    <submittedName>
        <fullName evidence="2">Uncharacterized protein</fullName>
    </submittedName>
</protein>
<name>A0A9W8NRM5_9AGAR</name>
<keyword evidence="3" id="KW-1185">Reference proteome</keyword>
<feature type="region of interest" description="Disordered" evidence="1">
    <location>
        <begin position="338"/>
        <end position="360"/>
    </location>
</feature>
<comment type="caution">
    <text evidence="2">The sequence shown here is derived from an EMBL/GenBank/DDBJ whole genome shotgun (WGS) entry which is preliminary data.</text>
</comment>
<sequence length="425" mass="46175">MLNSNLCLKLISGYIIEFLPVSINSPPMTLSEISETPVSMTSEKAPIVKDVESSVGRSLLYKPPGSLSIRLPVECSSIITPHKPRIRPVVPSSIMSPVELLPSLASTAATLSNRLDSTEKSQFTSLDIWPLVVDLPFTSLSLMTPIPHLNPESDLHIGYARAQGEVIDTPPLRTPFHPNSPPSSPDTPVRFDLSAFPVFDARTGPTGNNGLIHRPLLTRTRPALCRETCLDLAASADESPEVSPSVSYRKAPILRRSIVYRPLKMLQKNSTCILSSIPETSSTPQRTTGCSPSVQIPSHSSRLFARCSLKLNKQSSIPVAMDNDSSASAPASSLVYATNTLQPRPYDSNDTRSKSGRPTLVPGFLQSLPPFKLPTTPLSASPITISPVTPSRCATPLKSPFLIRRKDEGLKWRSDSSEYFSNMPV</sequence>
<evidence type="ECO:0000313" key="2">
    <source>
        <dbReference type="EMBL" id="KAJ3739535.1"/>
    </source>
</evidence>
<dbReference type="AlphaFoldDB" id="A0A9W8NRM5"/>
<gene>
    <name evidence="2" type="ORF">DFH05DRAFT_1513723</name>
</gene>
<dbReference type="EMBL" id="JANVFU010000018">
    <property type="protein sequence ID" value="KAJ3739535.1"/>
    <property type="molecule type" value="Genomic_DNA"/>
</dbReference>
<accession>A0A9W8NRM5</accession>
<dbReference type="Proteomes" id="UP001142393">
    <property type="component" value="Unassembled WGS sequence"/>
</dbReference>
<evidence type="ECO:0000256" key="1">
    <source>
        <dbReference type="SAM" id="MobiDB-lite"/>
    </source>
</evidence>
<reference evidence="2 3" key="1">
    <citation type="journal article" date="2023" name="Proc. Natl. Acad. Sci. U.S.A.">
        <title>A global phylogenomic analysis of the shiitake genus Lentinula.</title>
        <authorList>
            <person name="Sierra-Patev S."/>
            <person name="Min B."/>
            <person name="Naranjo-Ortiz M."/>
            <person name="Looney B."/>
            <person name="Konkel Z."/>
            <person name="Slot J.C."/>
            <person name="Sakamoto Y."/>
            <person name="Steenwyk J.L."/>
            <person name="Rokas A."/>
            <person name="Carro J."/>
            <person name="Camarero S."/>
            <person name="Ferreira P."/>
            <person name="Molpeceres G."/>
            <person name="Ruiz-Duenas F.J."/>
            <person name="Serrano A."/>
            <person name="Henrissat B."/>
            <person name="Drula E."/>
            <person name="Hughes K.W."/>
            <person name="Mata J.L."/>
            <person name="Ishikawa N.K."/>
            <person name="Vargas-Isla R."/>
            <person name="Ushijima S."/>
            <person name="Smith C.A."/>
            <person name="Donoghue J."/>
            <person name="Ahrendt S."/>
            <person name="Andreopoulos W."/>
            <person name="He G."/>
            <person name="LaButti K."/>
            <person name="Lipzen A."/>
            <person name="Ng V."/>
            <person name="Riley R."/>
            <person name="Sandor L."/>
            <person name="Barry K."/>
            <person name="Martinez A.T."/>
            <person name="Xiao Y."/>
            <person name="Gibbons J.G."/>
            <person name="Terashima K."/>
            <person name="Grigoriev I.V."/>
            <person name="Hibbett D."/>
        </authorList>
    </citation>
    <scope>NUCLEOTIDE SEQUENCE [LARGE SCALE GENOMIC DNA]</scope>
    <source>
        <strain evidence="2 3">TFB7810</strain>
    </source>
</reference>
<proteinExistence type="predicted"/>
<evidence type="ECO:0000313" key="3">
    <source>
        <dbReference type="Proteomes" id="UP001142393"/>
    </source>
</evidence>
<organism evidence="2 3">
    <name type="scientific">Lentinula detonsa</name>
    <dbReference type="NCBI Taxonomy" id="2804962"/>
    <lineage>
        <taxon>Eukaryota</taxon>
        <taxon>Fungi</taxon>
        <taxon>Dikarya</taxon>
        <taxon>Basidiomycota</taxon>
        <taxon>Agaricomycotina</taxon>
        <taxon>Agaricomycetes</taxon>
        <taxon>Agaricomycetidae</taxon>
        <taxon>Agaricales</taxon>
        <taxon>Marasmiineae</taxon>
        <taxon>Omphalotaceae</taxon>
        <taxon>Lentinula</taxon>
    </lineage>
</organism>